<evidence type="ECO:0000256" key="3">
    <source>
        <dbReference type="ARBA" id="ARBA00023242"/>
    </source>
</evidence>
<feature type="domain" description="DNA endonuclease activator Ctp1 C-terminal" evidence="5">
    <location>
        <begin position="21"/>
        <end position="110"/>
    </location>
</feature>
<accession>A0A316ZAJ8</accession>
<gene>
    <name evidence="6" type="ORF">FA09DRAFT_297490</name>
</gene>
<dbReference type="Pfam" id="PF08573">
    <property type="entry name" value="SAE2"/>
    <property type="match status" value="1"/>
</dbReference>
<dbReference type="GO" id="GO:0005634">
    <property type="term" value="C:nucleus"/>
    <property type="evidence" value="ECO:0007669"/>
    <property type="project" value="UniProtKB-SubCell"/>
</dbReference>
<dbReference type="PANTHER" id="PTHR15107">
    <property type="entry name" value="RETINOBLASTOMA BINDING PROTEIN 8"/>
    <property type="match status" value="1"/>
</dbReference>
<sequence>TINSEYQVDPERNGGAAFPHKEVVRNKAERQRMHAFDCACCSDVSPSLSWSCTPHAHACQQWYEAVGPGAPDAERDAARQAHLQQTSRHRAYGPPSSTPPAYWRVDFPATPDAEDINRKAQEEHERKRRQMET</sequence>
<dbReference type="GO" id="GO:0010792">
    <property type="term" value="P:DNA double-strand break processing involved in repair via single-strand annealing"/>
    <property type="evidence" value="ECO:0007669"/>
    <property type="project" value="TreeGrafter"/>
</dbReference>
<keyword evidence="2" id="KW-0227">DNA damage</keyword>
<evidence type="ECO:0000313" key="6">
    <source>
        <dbReference type="EMBL" id="PWN98326.1"/>
    </source>
</evidence>
<protein>
    <recommendedName>
        <fullName evidence="5">DNA endonuclease activator Ctp1 C-terminal domain-containing protein</fullName>
    </recommendedName>
</protein>
<dbReference type="PANTHER" id="PTHR15107:SF0">
    <property type="entry name" value="DNA ENDONUCLEASE ACTIVATOR CTP1 C-TERMINAL DOMAIN-CONTAINING PROTEIN"/>
    <property type="match status" value="1"/>
</dbReference>
<dbReference type="OrthoDB" id="5801062at2759"/>
<dbReference type="Proteomes" id="UP000245946">
    <property type="component" value="Unassembled WGS sequence"/>
</dbReference>
<feature type="compositionally biased region" description="Basic and acidic residues" evidence="4">
    <location>
        <begin position="115"/>
        <end position="133"/>
    </location>
</feature>
<dbReference type="InterPro" id="IPR033316">
    <property type="entry name" value="RBBP8-like"/>
</dbReference>
<comment type="subcellular location">
    <subcellularLocation>
        <location evidence="1">Nucleus</location>
    </subcellularLocation>
</comment>
<dbReference type="GeneID" id="37267755"/>
<proteinExistence type="predicted"/>
<dbReference type="STRING" id="58919.A0A316ZAJ8"/>
<reference evidence="6 7" key="1">
    <citation type="journal article" date="2018" name="Mol. Biol. Evol.">
        <title>Broad Genomic Sampling Reveals a Smut Pathogenic Ancestry of the Fungal Clade Ustilaginomycotina.</title>
        <authorList>
            <person name="Kijpornyongpan T."/>
            <person name="Mondo S.J."/>
            <person name="Barry K."/>
            <person name="Sandor L."/>
            <person name="Lee J."/>
            <person name="Lipzen A."/>
            <person name="Pangilinan J."/>
            <person name="LaButti K."/>
            <person name="Hainaut M."/>
            <person name="Henrissat B."/>
            <person name="Grigoriev I.V."/>
            <person name="Spatafora J.W."/>
            <person name="Aime M.C."/>
        </authorList>
    </citation>
    <scope>NUCLEOTIDE SEQUENCE [LARGE SCALE GENOMIC DNA]</scope>
    <source>
        <strain evidence="6 7">MCA 4186</strain>
    </source>
</reference>
<keyword evidence="7" id="KW-1185">Reference proteome</keyword>
<feature type="region of interest" description="Disordered" evidence="4">
    <location>
        <begin position="69"/>
        <end position="133"/>
    </location>
</feature>
<dbReference type="RefSeq" id="XP_025598605.1">
    <property type="nucleotide sequence ID" value="XM_025740209.1"/>
</dbReference>
<evidence type="ECO:0000256" key="4">
    <source>
        <dbReference type="SAM" id="MobiDB-lite"/>
    </source>
</evidence>
<evidence type="ECO:0000313" key="7">
    <source>
        <dbReference type="Proteomes" id="UP000245946"/>
    </source>
</evidence>
<evidence type="ECO:0000259" key="5">
    <source>
        <dbReference type="Pfam" id="PF08573"/>
    </source>
</evidence>
<evidence type="ECO:0000256" key="1">
    <source>
        <dbReference type="ARBA" id="ARBA00004123"/>
    </source>
</evidence>
<organism evidence="6 7">
    <name type="scientific">Tilletiopsis washingtonensis</name>
    <dbReference type="NCBI Taxonomy" id="58919"/>
    <lineage>
        <taxon>Eukaryota</taxon>
        <taxon>Fungi</taxon>
        <taxon>Dikarya</taxon>
        <taxon>Basidiomycota</taxon>
        <taxon>Ustilaginomycotina</taxon>
        <taxon>Exobasidiomycetes</taxon>
        <taxon>Entylomatales</taxon>
        <taxon>Entylomatales incertae sedis</taxon>
        <taxon>Tilletiopsis</taxon>
    </lineage>
</organism>
<evidence type="ECO:0000256" key="2">
    <source>
        <dbReference type="ARBA" id="ARBA00022763"/>
    </source>
</evidence>
<dbReference type="AlphaFoldDB" id="A0A316ZAJ8"/>
<dbReference type="InterPro" id="IPR013882">
    <property type="entry name" value="Ctp1_C"/>
</dbReference>
<dbReference type="EMBL" id="KZ819292">
    <property type="protein sequence ID" value="PWN98326.1"/>
    <property type="molecule type" value="Genomic_DNA"/>
</dbReference>
<feature type="non-terminal residue" evidence="6">
    <location>
        <position position="1"/>
    </location>
</feature>
<dbReference type="GO" id="GO:0003684">
    <property type="term" value="F:damaged DNA binding"/>
    <property type="evidence" value="ECO:0007669"/>
    <property type="project" value="TreeGrafter"/>
</dbReference>
<keyword evidence="3" id="KW-0539">Nucleus</keyword>
<name>A0A316ZAJ8_9BASI</name>